<dbReference type="VEuPathDB" id="FungiDB:SMAC_09087"/>
<feature type="compositionally biased region" description="Polar residues" evidence="1">
    <location>
        <begin position="125"/>
        <end position="154"/>
    </location>
</feature>
<accession>A0A8S8ZFD7</accession>
<sequence length="331" mass="35235">MPPIKTEPGLSIKTEPGLKIKSEHEARFDFSSIPQPPVPSAPGKQEDRKPEKIFERLRKAHFNIKPTEPSGFLCRKVHHLLFHSRGLCDIISVKVERISEHGHAPRPTVKQEQVNKERGAVFDRTNGQTKPPSPSTSSFGRSQPATYMSQVSSSAPALHNPFQHGFDMLTPKEQPTTVAHPVAPKGTSSPFFGSSSALTSVAVADSGLFGNTLSPVKRNSLFDLSTGAGSGLLKKTSPPNLPSFTFSTPTVPDAAAGLFGKTPPPANRSSLFGHSTAAGSGLFGKPSSSERPLLAATTKVVPEVIVIDSSPESSPTPSPRRSLSKERAAGK</sequence>
<feature type="compositionally biased region" description="Low complexity" evidence="1">
    <location>
        <begin position="309"/>
        <end position="321"/>
    </location>
</feature>
<evidence type="ECO:0000313" key="3">
    <source>
        <dbReference type="Proteomes" id="UP000433876"/>
    </source>
</evidence>
<comment type="caution">
    <text evidence="2">The sequence shown here is derived from an EMBL/GenBank/DDBJ whole genome shotgun (WGS) entry which is preliminary data.</text>
</comment>
<gene>
    <name evidence="2" type="ORF">SMACR_09087</name>
</gene>
<name>A0A8S8ZFD7_SORMA</name>
<organism evidence="2 3">
    <name type="scientific">Sordaria macrospora</name>
    <dbReference type="NCBI Taxonomy" id="5147"/>
    <lineage>
        <taxon>Eukaryota</taxon>
        <taxon>Fungi</taxon>
        <taxon>Dikarya</taxon>
        <taxon>Ascomycota</taxon>
        <taxon>Pezizomycotina</taxon>
        <taxon>Sordariomycetes</taxon>
        <taxon>Sordariomycetidae</taxon>
        <taxon>Sordariales</taxon>
        <taxon>Sordariaceae</taxon>
        <taxon>Sordaria</taxon>
    </lineage>
</organism>
<dbReference type="EMBL" id="NMPR01000282">
    <property type="protein sequence ID" value="KAA8623983.1"/>
    <property type="molecule type" value="Genomic_DNA"/>
</dbReference>
<dbReference type="OMA" id="HARNCMV"/>
<dbReference type="AlphaFoldDB" id="A0A8S8ZFD7"/>
<reference evidence="2 3" key="1">
    <citation type="submission" date="2017-07" db="EMBL/GenBank/DDBJ databases">
        <title>Genome sequence of the Sordaria macrospora wild type strain R19027.</title>
        <authorList>
            <person name="Nowrousian M."/>
            <person name="Teichert I."/>
            <person name="Kueck U."/>
        </authorList>
    </citation>
    <scope>NUCLEOTIDE SEQUENCE [LARGE SCALE GENOMIC DNA]</scope>
    <source>
        <strain evidence="2 3">R19027</strain>
        <tissue evidence="2">Mycelium</tissue>
    </source>
</reference>
<dbReference type="Proteomes" id="UP000433876">
    <property type="component" value="Unassembled WGS sequence"/>
</dbReference>
<evidence type="ECO:0000313" key="2">
    <source>
        <dbReference type="EMBL" id="KAA8623983.1"/>
    </source>
</evidence>
<feature type="region of interest" description="Disordered" evidence="1">
    <location>
        <begin position="23"/>
        <end position="49"/>
    </location>
</feature>
<feature type="region of interest" description="Disordered" evidence="1">
    <location>
        <begin position="101"/>
        <end position="154"/>
    </location>
</feature>
<proteinExistence type="predicted"/>
<feature type="region of interest" description="Disordered" evidence="1">
    <location>
        <begin position="307"/>
        <end position="331"/>
    </location>
</feature>
<evidence type="ECO:0000256" key="1">
    <source>
        <dbReference type="SAM" id="MobiDB-lite"/>
    </source>
</evidence>
<protein>
    <submittedName>
        <fullName evidence="2">Uncharacterized protein</fullName>
    </submittedName>
</protein>